<protein>
    <submittedName>
        <fullName evidence="2">Alpha/beta hydrolase</fullName>
    </submittedName>
</protein>
<dbReference type="PANTHER" id="PTHR11614">
    <property type="entry name" value="PHOSPHOLIPASE-RELATED"/>
    <property type="match status" value="1"/>
</dbReference>
<accession>A0A3Q8XS11</accession>
<dbReference type="Gene3D" id="3.40.50.1820">
    <property type="entry name" value="alpha/beta hydrolase"/>
    <property type="match status" value="1"/>
</dbReference>
<dbReference type="InterPro" id="IPR022742">
    <property type="entry name" value="Hydrolase_4"/>
</dbReference>
<keyword evidence="3" id="KW-1185">Reference proteome</keyword>
<evidence type="ECO:0000313" key="2">
    <source>
        <dbReference type="EMBL" id="AZN73680.1"/>
    </source>
</evidence>
<dbReference type="EMBL" id="CP032509">
    <property type="protein sequence ID" value="AZN73680.1"/>
    <property type="molecule type" value="Genomic_DNA"/>
</dbReference>
<dbReference type="RefSeq" id="WP_126009390.1">
    <property type="nucleotide sequence ID" value="NZ_CP032509.1"/>
</dbReference>
<dbReference type="AlphaFoldDB" id="A0A3Q8XS11"/>
<evidence type="ECO:0000313" key="3">
    <source>
        <dbReference type="Proteomes" id="UP000268192"/>
    </source>
</evidence>
<dbReference type="Proteomes" id="UP000268192">
    <property type="component" value="Chromosome"/>
</dbReference>
<reference evidence="2 3" key="1">
    <citation type="submission" date="2018-09" db="EMBL/GenBank/DDBJ databases">
        <title>Marinorhizobium profundi gen. nov., sp. nov., isolated from a deep-sea sediment sample from the New Britain Trench and proposal of Marinorhizobiaceae fam. nov. in the order Rhizobiales of the class Alphaproteobacteria.</title>
        <authorList>
            <person name="Cao J."/>
        </authorList>
    </citation>
    <scope>NUCLEOTIDE SEQUENCE [LARGE SCALE GENOMIC DNA]</scope>
    <source>
        <strain evidence="2 3">WS11</strain>
    </source>
</reference>
<evidence type="ECO:0000259" key="1">
    <source>
        <dbReference type="Pfam" id="PF12146"/>
    </source>
</evidence>
<name>A0A3Q8XS11_9HYPH</name>
<dbReference type="GO" id="GO:0016787">
    <property type="term" value="F:hydrolase activity"/>
    <property type="evidence" value="ECO:0007669"/>
    <property type="project" value="UniProtKB-KW"/>
</dbReference>
<dbReference type="OrthoDB" id="9806902at2"/>
<sequence length="318" mass="33954">MTSSFEQAYSIDSPTGATLSVRHQPAVGPARGILLLSHGLAEHSARYAAFARSMAAAGLAVYAHDHRGHGETVAADAPLGRFATSDGRRKVLADVMAVRAHALEAHPGLPVILFGHSMGGLIAWNSVISNPAAFDAVAVWNSNFQAGAAGRAAQAILAVEKAMKGSDVPSGILPRLTFEAWGKAVPDRRTLFDWLSHDPAVVDAYIADPLCGFDASVSLWQDLFGLIYRGGNSSNWSGIDRNLPIHLVGGTEDPATNGGKAVDRMAQDLRKAGFRDVTLALISGFRHETLNEIGAAQPIEAFRSWVDRVLAHPRRQER</sequence>
<organism evidence="2 3">
    <name type="scientific">Georhizobium profundi</name>
    <dbReference type="NCBI Taxonomy" id="2341112"/>
    <lineage>
        <taxon>Bacteria</taxon>
        <taxon>Pseudomonadati</taxon>
        <taxon>Pseudomonadota</taxon>
        <taxon>Alphaproteobacteria</taxon>
        <taxon>Hyphomicrobiales</taxon>
        <taxon>Rhizobiaceae</taxon>
        <taxon>Georhizobium</taxon>
    </lineage>
</organism>
<gene>
    <name evidence="2" type="ORF">D5400_08200</name>
</gene>
<proteinExistence type="predicted"/>
<feature type="domain" description="Serine aminopeptidase S33" evidence="1">
    <location>
        <begin position="29"/>
        <end position="292"/>
    </location>
</feature>
<dbReference type="KEGG" id="abaw:D5400_08200"/>
<dbReference type="InterPro" id="IPR029058">
    <property type="entry name" value="AB_hydrolase_fold"/>
</dbReference>
<dbReference type="InterPro" id="IPR051044">
    <property type="entry name" value="MAG_DAG_Lipase"/>
</dbReference>
<dbReference type="Pfam" id="PF12146">
    <property type="entry name" value="Hydrolase_4"/>
    <property type="match status" value="1"/>
</dbReference>
<keyword evidence="2" id="KW-0378">Hydrolase</keyword>
<dbReference type="SUPFAM" id="SSF53474">
    <property type="entry name" value="alpha/beta-Hydrolases"/>
    <property type="match status" value="1"/>
</dbReference>